<dbReference type="SMART" id="SM00855">
    <property type="entry name" value="PGAM"/>
    <property type="match status" value="1"/>
</dbReference>
<dbReference type="InterPro" id="IPR013078">
    <property type="entry name" value="His_Pase_superF_clade-1"/>
</dbReference>
<gene>
    <name evidence="1" type="ORF">BVG16_31225</name>
</gene>
<name>A0A1T2WZD2_9BACL</name>
<dbReference type="Gene3D" id="3.40.50.1240">
    <property type="entry name" value="Phosphoglycerate mutase-like"/>
    <property type="match status" value="1"/>
</dbReference>
<evidence type="ECO:0000313" key="2">
    <source>
        <dbReference type="Proteomes" id="UP000190188"/>
    </source>
</evidence>
<keyword evidence="1" id="KW-0808">Transferase</keyword>
<dbReference type="Proteomes" id="UP000190188">
    <property type="component" value="Unassembled WGS sequence"/>
</dbReference>
<reference evidence="1 2" key="1">
    <citation type="submission" date="2017-01" db="EMBL/GenBank/DDBJ databases">
        <title>Genome analysis of Paenibacillus selenitrireducens ES3-24.</title>
        <authorList>
            <person name="Xu D."/>
            <person name="Yao R."/>
            <person name="Zheng S."/>
        </authorList>
    </citation>
    <scope>NUCLEOTIDE SEQUENCE [LARGE SCALE GENOMIC DNA]</scope>
    <source>
        <strain evidence="1 2">ES3-24</strain>
    </source>
</reference>
<dbReference type="GO" id="GO:0016301">
    <property type="term" value="F:kinase activity"/>
    <property type="evidence" value="ECO:0007669"/>
    <property type="project" value="UniProtKB-KW"/>
</dbReference>
<accession>A0A1T2WZD2</accession>
<dbReference type="EMBL" id="MSZX01000025">
    <property type="protein sequence ID" value="OPA72931.1"/>
    <property type="molecule type" value="Genomic_DNA"/>
</dbReference>
<dbReference type="Pfam" id="PF00300">
    <property type="entry name" value="His_Phos_1"/>
    <property type="match status" value="1"/>
</dbReference>
<dbReference type="InterPro" id="IPR029033">
    <property type="entry name" value="His_PPase_superfam"/>
</dbReference>
<dbReference type="PANTHER" id="PTHR48100">
    <property type="entry name" value="BROAD-SPECIFICITY PHOSPHATASE YOR283W-RELATED"/>
    <property type="match status" value="1"/>
</dbReference>
<keyword evidence="2" id="KW-1185">Reference proteome</keyword>
<proteinExistence type="predicted"/>
<dbReference type="STRING" id="1324314.BVG16_31225"/>
<dbReference type="InterPro" id="IPR050275">
    <property type="entry name" value="PGM_Phosphatase"/>
</dbReference>
<protein>
    <submittedName>
        <fullName evidence="1">Phosphoglycerate kinase</fullName>
    </submittedName>
</protein>
<evidence type="ECO:0000313" key="1">
    <source>
        <dbReference type="EMBL" id="OPA72931.1"/>
    </source>
</evidence>
<keyword evidence="1" id="KW-0418">Kinase</keyword>
<dbReference type="GO" id="GO:0016791">
    <property type="term" value="F:phosphatase activity"/>
    <property type="evidence" value="ECO:0007669"/>
    <property type="project" value="TreeGrafter"/>
</dbReference>
<comment type="caution">
    <text evidence="1">The sequence shown here is derived from an EMBL/GenBank/DDBJ whole genome shotgun (WGS) entry which is preliminary data.</text>
</comment>
<dbReference type="SUPFAM" id="SSF53254">
    <property type="entry name" value="Phosphoglycerate mutase-like"/>
    <property type="match status" value="1"/>
</dbReference>
<dbReference type="CDD" id="cd07067">
    <property type="entry name" value="HP_PGM_like"/>
    <property type="match status" value="1"/>
</dbReference>
<dbReference type="OrthoDB" id="9782128at2"/>
<dbReference type="AlphaFoldDB" id="A0A1T2WZD2"/>
<organism evidence="1 2">
    <name type="scientific">Paenibacillus selenitireducens</name>
    <dbReference type="NCBI Taxonomy" id="1324314"/>
    <lineage>
        <taxon>Bacteria</taxon>
        <taxon>Bacillati</taxon>
        <taxon>Bacillota</taxon>
        <taxon>Bacilli</taxon>
        <taxon>Bacillales</taxon>
        <taxon>Paenibacillaceae</taxon>
        <taxon>Paenibacillus</taxon>
    </lineage>
</organism>
<sequence length="199" mass="22561">MSTNFYLVRHAKKEKGIGDVAISSEGIVQAQATARHFREMPITKIFSSPLKRAKETALIIAKESFTTIFENSRLRERTNWGDIPGQTFEEFVEIWERCTHDRDFSPPAGDSARVAGERLSSCLIELAKEHPQDNIIIVTHGGLITDFLVNVISEEELRKRRPNFIIEQSSLIKECSITKVNCEDGIFRLDDFGSIVHLV</sequence>